<sequence>MAAPSVLQSADRWLSEIFEFRKNPAAFFTTRQIEDGEFVMDILQAMYSDKLGDSIRIVLLSTLQEKSSCLMSTPDSIEQTVGSLMSMYDQTTSETAAFYKSQLLVTMTTILLESGQLEAQPKLFTDFVELLLDTVSKVNSAVDRTVRGTACQCLNEIETMHPGILMRKLEHFYAMSQLECTHVCQNYMALFVQVLKNSIYVLLRSGESIDSSEVTDLLCSRTEPLKPLTLPEDFSNKMFQLGSPKDSSVRCFSEDVDSKELLRCLSFLLDHLYLMTMPCAVTTLLKLIDCMVTAPHIAPHILRPFVTRVEATHDVTLFHALLILKHKFGRQLMTDAEEELLLDRLVSCSSHPCLTPGHRLLCYQWLLNFPENKASDLEDTKSHLPTGLDYTKTASLYPGVFDGLDTTLIKLNLLSLCFTPSHVQDSASATLIGCLVSLQKSIHYGITGRPAITLYRALYLYYRRHYETVLRSDIYKLIVTIVTEQPKFVPHTINFIECINRIDTKDSFPTELLQSSMENIVSTPPSDVLEDLEFHLLLLEKVCKEKSISPKPIVAFLRQLLTSTSIGSNGSWLLGNCILSVCHSIMQHHDTTEIFKELGQLLYELLTSYGDLDIRDRARFYYAMLTNISSQKISSILSSAGTTHSLTRLVTGSSNFDIPSPVQKLQQPVLCLTRIQRRPEYMTFACSNCQQYLQNLQSNQKPPVIHMDYYLHFTEVSSTRSVDKLYSLVLHVDIPKSYKEIPDVSLSCLTLDESQQPSDTCQVISLQIQPLEPVPSKLPVSTVFMTADGQTSTCSLSPVHIQFSDLFLPLPVSSSNRPGLFDDLWKYMQDHSSKTCAESVCTLLLNKTAMLEVIQNQLQEYRIDHVDKEDDTSRIGIFLPPSWHLLLKITAKQDMTVVAIATDNWKTLPLVNTFLHELEESRAR</sequence>
<dbReference type="PANTHER" id="PTHR34033:SF1">
    <property type="entry name" value="AP-5 COMPLEX SUBUNIT BETA-1"/>
    <property type="match status" value="1"/>
</dbReference>
<dbReference type="SUPFAM" id="SSF48371">
    <property type="entry name" value="ARM repeat"/>
    <property type="match status" value="1"/>
</dbReference>
<dbReference type="OrthoDB" id="646197at2759"/>
<accession>A0A913ZQY7</accession>
<dbReference type="OMA" id="SHHLEPF"/>
<evidence type="ECO:0000313" key="9">
    <source>
        <dbReference type="EnsemblMetazoa" id="XP_038054087.1"/>
    </source>
</evidence>
<organism evidence="9 10">
    <name type="scientific">Patiria miniata</name>
    <name type="common">Bat star</name>
    <name type="synonym">Asterina miniata</name>
    <dbReference type="NCBI Taxonomy" id="46514"/>
    <lineage>
        <taxon>Eukaryota</taxon>
        <taxon>Metazoa</taxon>
        <taxon>Echinodermata</taxon>
        <taxon>Eleutherozoa</taxon>
        <taxon>Asterozoa</taxon>
        <taxon>Asteroidea</taxon>
        <taxon>Valvatacea</taxon>
        <taxon>Valvatida</taxon>
        <taxon>Asterinidae</taxon>
        <taxon>Patiria</taxon>
    </lineage>
</organism>
<evidence type="ECO:0000256" key="1">
    <source>
        <dbReference type="ARBA" id="ARBA00018167"/>
    </source>
</evidence>
<dbReference type="Pfam" id="PF21587">
    <property type="entry name" value="AP5B1_N"/>
    <property type="match status" value="1"/>
</dbReference>
<evidence type="ECO:0000259" key="5">
    <source>
        <dbReference type="Pfam" id="PF21587"/>
    </source>
</evidence>
<feature type="domain" description="AP5B1 C-terminal" evidence="8">
    <location>
        <begin position="820"/>
        <end position="918"/>
    </location>
</feature>
<feature type="domain" description="AP-5 complex subunit beta-1 N-terminal" evidence="5">
    <location>
        <begin position="41"/>
        <end position="111"/>
    </location>
</feature>
<dbReference type="GO" id="GO:0030119">
    <property type="term" value="C:AP-type membrane coat adaptor complex"/>
    <property type="evidence" value="ECO:0007669"/>
    <property type="project" value="TreeGrafter"/>
</dbReference>
<dbReference type="AlphaFoldDB" id="A0A913ZQY7"/>
<dbReference type="Pfam" id="PF21590">
    <property type="entry name" value="AP5B1_C"/>
    <property type="match status" value="1"/>
</dbReference>
<dbReference type="GO" id="GO:0005765">
    <property type="term" value="C:lysosomal membrane"/>
    <property type="evidence" value="ECO:0007669"/>
    <property type="project" value="TreeGrafter"/>
</dbReference>
<dbReference type="Pfam" id="PF21588">
    <property type="entry name" value="AP5B1_middle"/>
    <property type="match status" value="1"/>
</dbReference>
<dbReference type="PANTHER" id="PTHR34033">
    <property type="entry name" value="AP-5 COMPLEX SUBUNIT BETA-1"/>
    <property type="match status" value="1"/>
</dbReference>
<keyword evidence="10" id="KW-1185">Reference proteome</keyword>
<evidence type="ECO:0000256" key="2">
    <source>
        <dbReference type="ARBA" id="ARBA00022448"/>
    </source>
</evidence>
<dbReference type="InterPro" id="IPR038741">
    <property type="entry name" value="AP5B1"/>
</dbReference>
<dbReference type="RefSeq" id="XP_038054087.1">
    <property type="nucleotide sequence ID" value="XM_038198159.1"/>
</dbReference>
<proteinExistence type="predicted"/>
<dbReference type="InterPro" id="IPR048979">
    <property type="entry name" value="AP5B1_middle"/>
</dbReference>
<keyword evidence="3" id="KW-0653">Protein transport</keyword>
<feature type="domain" description="AP5B1 middle" evidence="6">
    <location>
        <begin position="257"/>
        <end position="633"/>
    </location>
</feature>
<dbReference type="InterPro" id="IPR016024">
    <property type="entry name" value="ARM-type_fold"/>
</dbReference>
<dbReference type="Proteomes" id="UP000887568">
    <property type="component" value="Unplaced"/>
</dbReference>
<evidence type="ECO:0000259" key="6">
    <source>
        <dbReference type="Pfam" id="PF21588"/>
    </source>
</evidence>
<dbReference type="InterPro" id="IPR048981">
    <property type="entry name" value="AP5B1_C"/>
</dbReference>
<feature type="domain" description="AP-5 complex subunit beta-1 beta-barrel" evidence="7">
    <location>
        <begin position="724"/>
        <end position="799"/>
    </location>
</feature>
<reference evidence="9" key="1">
    <citation type="submission" date="2022-11" db="UniProtKB">
        <authorList>
            <consortium name="EnsemblMetazoa"/>
        </authorList>
    </citation>
    <scope>IDENTIFICATION</scope>
</reference>
<dbReference type="InterPro" id="IPR048980">
    <property type="entry name" value="AP5B1_barrel"/>
</dbReference>
<evidence type="ECO:0000256" key="3">
    <source>
        <dbReference type="ARBA" id="ARBA00022927"/>
    </source>
</evidence>
<dbReference type="CTD" id="91056"/>
<dbReference type="EnsemblMetazoa" id="XM_038198159.1">
    <property type="protein sequence ID" value="XP_038054087.1"/>
    <property type="gene ID" value="LOC119726456"/>
</dbReference>
<evidence type="ECO:0000256" key="4">
    <source>
        <dbReference type="ARBA" id="ARBA00032431"/>
    </source>
</evidence>
<evidence type="ECO:0000259" key="7">
    <source>
        <dbReference type="Pfam" id="PF21589"/>
    </source>
</evidence>
<protein>
    <recommendedName>
        <fullName evidence="1">AP-5 complex subunit beta-1</fullName>
    </recommendedName>
    <alternativeName>
        <fullName evidence="4">Adaptor-related protein complex 5 beta subunit</fullName>
    </alternativeName>
</protein>
<evidence type="ECO:0000259" key="8">
    <source>
        <dbReference type="Pfam" id="PF21590"/>
    </source>
</evidence>
<dbReference type="GO" id="GO:0015031">
    <property type="term" value="P:protein transport"/>
    <property type="evidence" value="ECO:0007669"/>
    <property type="project" value="UniProtKB-KW"/>
</dbReference>
<name>A0A913ZQY7_PATMI</name>
<dbReference type="InterPro" id="IPR048978">
    <property type="entry name" value="AP5B1_N"/>
</dbReference>
<dbReference type="GO" id="GO:0016197">
    <property type="term" value="P:endosomal transport"/>
    <property type="evidence" value="ECO:0007669"/>
    <property type="project" value="InterPro"/>
</dbReference>
<keyword evidence="2" id="KW-0813">Transport</keyword>
<evidence type="ECO:0000313" key="10">
    <source>
        <dbReference type="Proteomes" id="UP000887568"/>
    </source>
</evidence>
<dbReference type="Pfam" id="PF21589">
    <property type="entry name" value="AP5B1_barrel"/>
    <property type="match status" value="1"/>
</dbReference>
<dbReference type="GeneID" id="119726456"/>